<proteinExistence type="predicted"/>
<comment type="caution">
    <text evidence="2">The sequence shown here is derived from an EMBL/GenBank/DDBJ whole genome shotgun (WGS) entry which is preliminary data.</text>
</comment>
<dbReference type="Pfam" id="PF08241">
    <property type="entry name" value="Methyltransf_11"/>
    <property type="match status" value="1"/>
</dbReference>
<keyword evidence="2" id="KW-0489">Methyltransferase</keyword>
<dbReference type="GO" id="GO:0032259">
    <property type="term" value="P:methylation"/>
    <property type="evidence" value="ECO:0007669"/>
    <property type="project" value="UniProtKB-KW"/>
</dbReference>
<dbReference type="PANTHER" id="PTHR45180">
    <property type="entry name" value="OS01G0307686 PROTEIN"/>
    <property type="match status" value="1"/>
</dbReference>
<keyword evidence="2" id="KW-0808">Transferase</keyword>
<dbReference type="AlphaFoldDB" id="A0A2A4X8P7"/>
<dbReference type="Gene3D" id="3.40.50.150">
    <property type="entry name" value="Vaccinia Virus protein VP39"/>
    <property type="match status" value="1"/>
</dbReference>
<evidence type="ECO:0000259" key="1">
    <source>
        <dbReference type="Pfam" id="PF08241"/>
    </source>
</evidence>
<evidence type="ECO:0000313" key="2">
    <source>
        <dbReference type="EMBL" id="PCI78983.1"/>
    </source>
</evidence>
<feature type="domain" description="Methyltransferase type 11" evidence="1">
    <location>
        <begin position="41"/>
        <end position="128"/>
    </location>
</feature>
<organism evidence="2 3">
    <name type="scientific">SAR86 cluster bacterium</name>
    <dbReference type="NCBI Taxonomy" id="2030880"/>
    <lineage>
        <taxon>Bacteria</taxon>
        <taxon>Pseudomonadati</taxon>
        <taxon>Pseudomonadota</taxon>
        <taxon>Gammaproteobacteria</taxon>
        <taxon>SAR86 cluster</taxon>
    </lineage>
</organism>
<evidence type="ECO:0000313" key="3">
    <source>
        <dbReference type="Proteomes" id="UP000218767"/>
    </source>
</evidence>
<dbReference type="EMBL" id="NVUL01000023">
    <property type="protein sequence ID" value="PCI78983.1"/>
    <property type="molecule type" value="Genomic_DNA"/>
</dbReference>
<dbReference type="Proteomes" id="UP000218767">
    <property type="component" value="Unassembled WGS sequence"/>
</dbReference>
<sequence>MTFKDHFSGHAQAYADARPSYPDQLFEFLHSQCEQHDLVWDCATGNGQAAVSLAKTFKRVIATDGSAEQVEQAQAAGNIEYRQMTAEQPLLEKNSCDLITVAQALHWFDTDVFFDNAKSCLKPEGVLAAWCYAVHQINDPIDAVVGKLYEEILGEYWPPERRLVENHYRDISFPFATCFERNFVMTREWSLQQLCGYLTSWSALQRYRKKNGSDPLELVMQDLRQAWGREPEETQVVTWPLTVKLARM</sequence>
<protein>
    <submittedName>
        <fullName evidence="2">SAM-dependent methyltransferase</fullName>
    </submittedName>
</protein>
<dbReference type="GO" id="GO:0008757">
    <property type="term" value="F:S-adenosylmethionine-dependent methyltransferase activity"/>
    <property type="evidence" value="ECO:0007669"/>
    <property type="project" value="InterPro"/>
</dbReference>
<gene>
    <name evidence="2" type="ORF">COB20_05705</name>
</gene>
<reference evidence="3" key="1">
    <citation type="submission" date="2017-08" db="EMBL/GenBank/DDBJ databases">
        <title>A dynamic microbial community with high functional redundancy inhabits the cold, oxic subseafloor aquifer.</title>
        <authorList>
            <person name="Tully B.J."/>
            <person name="Wheat C.G."/>
            <person name="Glazer B.T."/>
            <person name="Huber J.A."/>
        </authorList>
    </citation>
    <scope>NUCLEOTIDE SEQUENCE [LARGE SCALE GENOMIC DNA]</scope>
</reference>
<name>A0A2A4X8P7_9GAMM</name>
<dbReference type="InterPro" id="IPR013216">
    <property type="entry name" value="Methyltransf_11"/>
</dbReference>
<dbReference type="SUPFAM" id="SSF53335">
    <property type="entry name" value="S-adenosyl-L-methionine-dependent methyltransferases"/>
    <property type="match status" value="1"/>
</dbReference>
<dbReference type="PANTHER" id="PTHR45180:SF1">
    <property type="entry name" value="OS01G0307686 PROTEIN"/>
    <property type="match status" value="1"/>
</dbReference>
<dbReference type="CDD" id="cd02440">
    <property type="entry name" value="AdoMet_MTases"/>
    <property type="match status" value="1"/>
</dbReference>
<dbReference type="InterPro" id="IPR029063">
    <property type="entry name" value="SAM-dependent_MTases_sf"/>
</dbReference>
<accession>A0A2A4X8P7</accession>